<accession>A0A8C6IDH6</accession>
<dbReference type="Ensembl" id="ENSMSIT00000043173.1">
    <property type="protein sequence ID" value="ENSMSIP00000034264.1"/>
    <property type="gene ID" value="ENSMSIG00000028588.1"/>
</dbReference>
<evidence type="ECO:0000313" key="1">
    <source>
        <dbReference type="Ensembl" id="ENSMSIP00000034264.1"/>
    </source>
</evidence>
<reference evidence="1" key="1">
    <citation type="submission" date="2025-08" db="UniProtKB">
        <authorList>
            <consortium name="Ensembl"/>
        </authorList>
    </citation>
    <scope>IDENTIFICATION</scope>
</reference>
<proteinExistence type="predicted"/>
<evidence type="ECO:0000313" key="2">
    <source>
        <dbReference type="Proteomes" id="UP000694415"/>
    </source>
</evidence>
<protein>
    <submittedName>
        <fullName evidence="1">Uncharacterized protein</fullName>
    </submittedName>
</protein>
<dbReference type="AlphaFoldDB" id="A0A8C6IDH6"/>
<sequence length="111" mass="12432">MRNSVRTNLDPCSGYGKLMCRHTFSRGARVSVWRPEVNFRSQEGELLSLNLAHGHRPPRRQEMKALKEAKDAPIVAVCCCLLLPAAACCTGNPPQHPWRDTIPVFYTTGNK</sequence>
<reference evidence="1" key="2">
    <citation type="submission" date="2025-09" db="UniProtKB">
        <authorList>
            <consortium name="Ensembl"/>
        </authorList>
    </citation>
    <scope>IDENTIFICATION</scope>
</reference>
<keyword evidence="2" id="KW-1185">Reference proteome</keyword>
<organism evidence="1 2">
    <name type="scientific">Mus spicilegus</name>
    <name type="common">Mound-building mouse</name>
    <dbReference type="NCBI Taxonomy" id="10103"/>
    <lineage>
        <taxon>Eukaryota</taxon>
        <taxon>Metazoa</taxon>
        <taxon>Chordata</taxon>
        <taxon>Craniata</taxon>
        <taxon>Vertebrata</taxon>
        <taxon>Euteleostomi</taxon>
        <taxon>Mammalia</taxon>
        <taxon>Eutheria</taxon>
        <taxon>Euarchontoglires</taxon>
        <taxon>Glires</taxon>
        <taxon>Rodentia</taxon>
        <taxon>Myomorpha</taxon>
        <taxon>Muroidea</taxon>
        <taxon>Muridae</taxon>
        <taxon>Murinae</taxon>
        <taxon>Mus</taxon>
        <taxon>Mus</taxon>
    </lineage>
</organism>
<dbReference type="Proteomes" id="UP000694415">
    <property type="component" value="Unplaced"/>
</dbReference>
<name>A0A8C6IDH6_MUSSI</name>